<name>A0A165JF83_XYLHT</name>
<feature type="non-terminal residue" evidence="2">
    <location>
        <position position="473"/>
    </location>
</feature>
<organism evidence="2 3">
    <name type="scientific">Xylona heveae (strain CBS 132557 / TC161)</name>
    <dbReference type="NCBI Taxonomy" id="1328760"/>
    <lineage>
        <taxon>Eukaryota</taxon>
        <taxon>Fungi</taxon>
        <taxon>Dikarya</taxon>
        <taxon>Ascomycota</taxon>
        <taxon>Pezizomycotina</taxon>
        <taxon>Xylonomycetes</taxon>
        <taxon>Xylonales</taxon>
        <taxon>Xylonaceae</taxon>
        <taxon>Xylona</taxon>
    </lineage>
</organism>
<feature type="compositionally biased region" description="Low complexity" evidence="1">
    <location>
        <begin position="293"/>
        <end position="302"/>
    </location>
</feature>
<dbReference type="RefSeq" id="XP_018191712.1">
    <property type="nucleotide sequence ID" value="XM_018329661.1"/>
</dbReference>
<dbReference type="InterPro" id="IPR038921">
    <property type="entry name" value="YOR389W-like"/>
</dbReference>
<dbReference type="OMA" id="WPMGTVE"/>
<feature type="region of interest" description="Disordered" evidence="1">
    <location>
        <begin position="293"/>
        <end position="314"/>
    </location>
</feature>
<dbReference type="InParanoid" id="A0A165JF83"/>
<feature type="region of interest" description="Disordered" evidence="1">
    <location>
        <begin position="67"/>
        <end position="105"/>
    </location>
</feature>
<dbReference type="STRING" id="1328760.A0A165JF83"/>
<accession>A0A165JF83</accession>
<reference evidence="2 3" key="1">
    <citation type="journal article" date="2016" name="Fungal Biol.">
        <title>The genome of Xylona heveae provides a window into fungal endophytism.</title>
        <authorList>
            <person name="Gazis R."/>
            <person name="Kuo A."/>
            <person name="Riley R."/>
            <person name="LaButti K."/>
            <person name="Lipzen A."/>
            <person name="Lin J."/>
            <person name="Amirebrahimi M."/>
            <person name="Hesse C.N."/>
            <person name="Spatafora J.W."/>
            <person name="Henrissat B."/>
            <person name="Hainaut M."/>
            <person name="Grigoriev I.V."/>
            <person name="Hibbett D.S."/>
        </authorList>
    </citation>
    <scope>NUCLEOTIDE SEQUENCE [LARGE SCALE GENOMIC DNA]</scope>
    <source>
        <strain evidence="2 3">TC161</strain>
    </source>
</reference>
<feature type="non-terminal residue" evidence="2">
    <location>
        <position position="1"/>
    </location>
</feature>
<gene>
    <name evidence="2" type="ORF">L228DRAFT_205987</name>
</gene>
<proteinExistence type="predicted"/>
<keyword evidence="3" id="KW-1185">Reference proteome</keyword>
<dbReference type="OrthoDB" id="10261782at2759"/>
<evidence type="ECO:0000256" key="1">
    <source>
        <dbReference type="SAM" id="MobiDB-lite"/>
    </source>
</evidence>
<evidence type="ECO:0000313" key="2">
    <source>
        <dbReference type="EMBL" id="KZF26157.1"/>
    </source>
</evidence>
<dbReference type="EMBL" id="KV407454">
    <property type="protein sequence ID" value="KZF26157.1"/>
    <property type="molecule type" value="Genomic_DNA"/>
</dbReference>
<evidence type="ECO:0000313" key="3">
    <source>
        <dbReference type="Proteomes" id="UP000076632"/>
    </source>
</evidence>
<dbReference type="PANTHER" id="PTHR35204:SF1">
    <property type="entry name" value="ENTEROTOXIN"/>
    <property type="match status" value="1"/>
</dbReference>
<dbReference type="AlphaFoldDB" id="A0A165JF83"/>
<dbReference type="FunCoup" id="A0A165JF83">
    <property type="interactions" value="12"/>
</dbReference>
<dbReference type="GeneID" id="28894798"/>
<dbReference type="Proteomes" id="UP000076632">
    <property type="component" value="Unassembled WGS sequence"/>
</dbReference>
<sequence length="473" mass="53073">NANHIFNAIHYSMRQWGSSLHHNGMSYFIATVPAGTEFYHGTWTSEPVQGIEWLAFEPEHAMLFAVSRRSRRKPPPGDKPGNNRPPSRSDDDTRSHGRNKMASPPKWNERFLHTYGAKKNLRLLYLDGMSAAKSDKGTLDTQDVVLLNITNGGLMNELERARGMCALAEKEWGNQIDGILRMEGGFEIILCSFAKNLNTIRVTQAKERPRRGGMHMGLTNEAFFSYYQAITSRYHGIGGNRVSLDYENFVTAYDYPHFDLFPGNEKLPRLQHLPDDVITTLREAVQNLALASSSSSSSSSSSRVGFSETPSSSAAPFDWQAVTDLIVARYAPRLSYIRSGAFPTAESLRDELERTLQPFIDFEFRNETLEINRCAKYFLTSTPDPAVTLAGRAISQVSYQICSTISSIASGLNESEDEGNAGSLDHATAMKQVEELMDYLNWPEWKECRGCKDDEVCVVPVWPWGAKKDWESP</sequence>
<protein>
    <submittedName>
        <fullName evidence="2">Uncharacterized protein</fullName>
    </submittedName>
</protein>
<dbReference type="PANTHER" id="PTHR35204">
    <property type="entry name" value="YALI0A21131P"/>
    <property type="match status" value="1"/>
</dbReference>